<keyword evidence="5" id="KW-0411">Iron-sulfur</keyword>
<keyword evidence="10" id="KW-1185">Reference proteome</keyword>
<feature type="transmembrane region" description="Helical" evidence="6">
    <location>
        <begin position="178"/>
        <end position="203"/>
    </location>
</feature>
<organism evidence="9 10">
    <name type="scientific">Elongatibacter sediminis</name>
    <dbReference type="NCBI Taxonomy" id="3119006"/>
    <lineage>
        <taxon>Bacteria</taxon>
        <taxon>Pseudomonadati</taxon>
        <taxon>Pseudomonadota</taxon>
        <taxon>Gammaproteobacteria</taxon>
        <taxon>Chromatiales</taxon>
        <taxon>Wenzhouxiangellaceae</taxon>
        <taxon>Elongatibacter</taxon>
    </lineage>
</organism>
<evidence type="ECO:0000256" key="5">
    <source>
        <dbReference type="ARBA" id="ARBA00023014"/>
    </source>
</evidence>
<keyword evidence="6" id="KW-0812">Transmembrane</keyword>
<dbReference type="PANTHER" id="PTHR19271:SF16">
    <property type="entry name" value="CYTOCHROME B"/>
    <property type="match status" value="1"/>
</dbReference>
<proteinExistence type="predicted"/>
<feature type="transmembrane region" description="Helical" evidence="6">
    <location>
        <begin position="31"/>
        <end position="56"/>
    </location>
</feature>
<dbReference type="InterPro" id="IPR016174">
    <property type="entry name" value="Di-haem_cyt_TM"/>
</dbReference>
<dbReference type="InterPro" id="IPR003813">
    <property type="entry name" value="MvhD/FlpD"/>
</dbReference>
<evidence type="ECO:0000256" key="6">
    <source>
        <dbReference type="SAM" id="Phobius"/>
    </source>
</evidence>
<feature type="domain" description="4Fe-4S ferredoxin-type" evidence="8">
    <location>
        <begin position="330"/>
        <end position="358"/>
    </location>
</feature>
<accession>A0AAW9RB84</accession>
<dbReference type="SUPFAM" id="SSF54862">
    <property type="entry name" value="4Fe-4S ferredoxins"/>
    <property type="match status" value="1"/>
</dbReference>
<comment type="subunit">
    <text evidence="1">The main subunits of complex b-c1 are: cytochrome b, cytochrome c1 and the Rieske protein.</text>
</comment>
<dbReference type="GO" id="GO:0022904">
    <property type="term" value="P:respiratory electron transport chain"/>
    <property type="evidence" value="ECO:0007669"/>
    <property type="project" value="InterPro"/>
</dbReference>
<reference evidence="9 10" key="1">
    <citation type="submission" date="2024-02" db="EMBL/GenBank/DDBJ databases">
        <title>A novel Wenzhouxiangellaceae bacterium, isolated from coastal sediments.</title>
        <authorList>
            <person name="Du Z.-J."/>
            <person name="Ye Y.-Q."/>
            <person name="Zhang X.-Y."/>
        </authorList>
    </citation>
    <scope>NUCLEOTIDE SEQUENCE [LARGE SCALE GENOMIC DNA]</scope>
    <source>
        <strain evidence="9 10">CH-27</strain>
    </source>
</reference>
<dbReference type="Proteomes" id="UP001359886">
    <property type="component" value="Unassembled WGS sequence"/>
</dbReference>
<dbReference type="PROSITE" id="PS51379">
    <property type="entry name" value="4FE4S_FER_2"/>
    <property type="match status" value="2"/>
</dbReference>
<dbReference type="GO" id="GO:0016491">
    <property type="term" value="F:oxidoreductase activity"/>
    <property type="evidence" value="ECO:0007669"/>
    <property type="project" value="UniProtKB-KW"/>
</dbReference>
<dbReference type="EMBL" id="JAZHOG010000013">
    <property type="protein sequence ID" value="MEJ8569357.1"/>
    <property type="molecule type" value="Genomic_DNA"/>
</dbReference>
<evidence type="ECO:0000313" key="10">
    <source>
        <dbReference type="Proteomes" id="UP001359886"/>
    </source>
</evidence>
<keyword evidence="6" id="KW-0472">Membrane</keyword>
<dbReference type="InterPro" id="IPR017900">
    <property type="entry name" value="4Fe4S_Fe_S_CS"/>
</dbReference>
<dbReference type="GO" id="GO:0051536">
    <property type="term" value="F:iron-sulfur cluster binding"/>
    <property type="evidence" value="ECO:0007669"/>
    <property type="project" value="UniProtKB-KW"/>
</dbReference>
<dbReference type="Pfam" id="PF12838">
    <property type="entry name" value="Fer4_7"/>
    <property type="match status" value="1"/>
</dbReference>
<evidence type="ECO:0000256" key="1">
    <source>
        <dbReference type="ARBA" id="ARBA00011649"/>
    </source>
</evidence>
<feature type="transmembrane region" description="Helical" evidence="6">
    <location>
        <begin position="268"/>
        <end position="286"/>
    </location>
</feature>
<dbReference type="InterPro" id="IPR005797">
    <property type="entry name" value="Cyt_b/b6_N"/>
</dbReference>
<dbReference type="InterPro" id="IPR027387">
    <property type="entry name" value="Cytb/b6-like_sf"/>
</dbReference>
<dbReference type="Pfam" id="PF00033">
    <property type="entry name" value="Cytochrome_B"/>
    <property type="match status" value="1"/>
</dbReference>
<dbReference type="PROSITE" id="PS51002">
    <property type="entry name" value="CYTB_NTER"/>
    <property type="match status" value="1"/>
</dbReference>
<dbReference type="Gene3D" id="1.20.810.10">
    <property type="entry name" value="Cytochrome Bc1 Complex, Chain C"/>
    <property type="match status" value="1"/>
</dbReference>
<evidence type="ECO:0000313" key="9">
    <source>
        <dbReference type="EMBL" id="MEJ8569357.1"/>
    </source>
</evidence>
<dbReference type="Pfam" id="PF02662">
    <property type="entry name" value="FlpD"/>
    <property type="match status" value="1"/>
</dbReference>
<name>A0AAW9RB84_9GAMM</name>
<comment type="caution">
    <text evidence="9">The sequence shown here is derived from an EMBL/GenBank/DDBJ whole genome shotgun (WGS) entry which is preliminary data.</text>
</comment>
<evidence type="ECO:0000256" key="3">
    <source>
        <dbReference type="ARBA" id="ARBA00023002"/>
    </source>
</evidence>
<feature type="transmembrane region" description="Helical" evidence="6">
    <location>
        <begin position="114"/>
        <end position="138"/>
    </location>
</feature>
<dbReference type="AlphaFoldDB" id="A0AAW9RB84"/>
<feature type="domain" description="Cytochrome b/b6 N-terminal region profile" evidence="7">
    <location>
        <begin position="1"/>
        <end position="214"/>
    </location>
</feature>
<dbReference type="PANTHER" id="PTHR19271">
    <property type="entry name" value="CYTOCHROME B"/>
    <property type="match status" value="1"/>
</dbReference>
<dbReference type="GO" id="GO:0016020">
    <property type="term" value="C:membrane"/>
    <property type="evidence" value="ECO:0007669"/>
    <property type="project" value="InterPro"/>
</dbReference>
<keyword evidence="6" id="KW-1133">Transmembrane helix</keyword>
<dbReference type="GO" id="GO:0009055">
    <property type="term" value="F:electron transfer activity"/>
    <property type="evidence" value="ECO:0007669"/>
    <property type="project" value="InterPro"/>
</dbReference>
<keyword evidence="3" id="KW-0560">Oxidoreductase</keyword>
<dbReference type="Gene3D" id="3.30.70.20">
    <property type="match status" value="1"/>
</dbReference>
<feature type="transmembrane region" description="Helical" evidence="6">
    <location>
        <begin position="530"/>
        <end position="548"/>
    </location>
</feature>
<evidence type="ECO:0000256" key="2">
    <source>
        <dbReference type="ARBA" id="ARBA00022723"/>
    </source>
</evidence>
<keyword evidence="4" id="KW-0408">Iron</keyword>
<dbReference type="GO" id="GO:0046872">
    <property type="term" value="F:metal ion binding"/>
    <property type="evidence" value="ECO:0007669"/>
    <property type="project" value="UniProtKB-KW"/>
</dbReference>
<keyword evidence="2" id="KW-0479">Metal-binding</keyword>
<dbReference type="InterPro" id="IPR017896">
    <property type="entry name" value="4Fe4S_Fe-S-bd"/>
</dbReference>
<dbReference type="RefSeq" id="WP_354696680.1">
    <property type="nucleotide sequence ID" value="NZ_JAZHOG010000013.1"/>
</dbReference>
<dbReference type="SUPFAM" id="SSF81342">
    <property type="entry name" value="Transmembrane di-heme cytochromes"/>
    <property type="match status" value="1"/>
</dbReference>
<protein>
    <submittedName>
        <fullName evidence="9">Cytochrome b N-terminal domain-containing protein</fullName>
    </submittedName>
</protein>
<feature type="domain" description="4Fe-4S ferredoxin-type" evidence="8">
    <location>
        <begin position="293"/>
        <end position="322"/>
    </location>
</feature>
<evidence type="ECO:0000259" key="8">
    <source>
        <dbReference type="PROSITE" id="PS51379"/>
    </source>
</evidence>
<evidence type="ECO:0000259" key="7">
    <source>
        <dbReference type="PROSITE" id="PS51002"/>
    </source>
</evidence>
<feature type="transmembrane region" description="Helical" evidence="6">
    <location>
        <begin position="215"/>
        <end position="234"/>
    </location>
</feature>
<dbReference type="PROSITE" id="PS00198">
    <property type="entry name" value="4FE4S_FER_1"/>
    <property type="match status" value="1"/>
</dbReference>
<evidence type="ECO:0000256" key="4">
    <source>
        <dbReference type="ARBA" id="ARBA00023004"/>
    </source>
</evidence>
<sequence length="687" mass="75830">MAGPVKRLVQSGFERIGLLLERVLGGEGNPLAYLGALTIFLFWIVLVSGVWLFLFFRTSIDGAYDSVEYLTHGQWYFGGVMRSLHRYASDAAVVTLVLHIVHEWAGDRYRGKQWFSWITGLPLLWIVIPLGITGYWLVWDSLAQYVALTSAELLDWLPIFTDSMARNFLLAESVSNRFFTLMAFLHVIGLPLFLVFAIWLHVFRISQPSINPPRTLMAVSLLGLLALSIAFPALSQGRADLSEVPQSLGLDWYYLAAYPLTQAWSPGAVWALLAGCSLLLFIAPWLPPRRTPPVARVDLDNCNGCRRCADDCPYGAVTMQPRTDGSRYEVEAVVDPALCVSCGICVGACPTAMPFRKASALSPGIDLPDISALMLREELEQLASGLEGTGRVIVIGCDGSGQLKDLADSATAVLMPRCAGHIPPAYVDYILSRDLADGVLFAGCADGTCRYRLGQQWTEARIGRERDPHLRARVDSRRVGMAWEVASAPARTPAQALAELRGRLSALQADQAPAPRPPARGWVRITARGLGAALFAVAAGAFSSWPVFELLGPEESVLSLSFSHAGQRVSECRRLTQDELNDLPPNMRKPMDCPRERRPLRVELRADGEVLYQRTLEASGLWSDGESTVYARFTLPAGTHRMFVGMADSGRETGFDYRHERAVTLRPGQHVVIDFDPANDRFRIREE</sequence>
<gene>
    <name evidence="9" type="ORF">V3330_17155</name>
</gene>